<dbReference type="PIRSF" id="PIRSF036426">
    <property type="entry name" value="Sirohaem_synth"/>
    <property type="match status" value="1"/>
</dbReference>
<keyword evidence="6 17" id="KW-0808">Transferase</keyword>
<comment type="function">
    <text evidence="16">Siroheme synthase involved in methionine biosynthesis.</text>
</comment>
<dbReference type="InterPro" id="IPR050161">
    <property type="entry name" value="Siro_Cobalamin_biosynth"/>
</dbReference>
<feature type="domain" description="Tetrapyrrole methylase" evidence="18">
    <location>
        <begin position="258"/>
        <end position="464"/>
    </location>
</feature>
<dbReference type="Gene3D" id="3.40.50.720">
    <property type="entry name" value="NAD(P)-binding Rossmann-like Domain"/>
    <property type="match status" value="1"/>
</dbReference>
<dbReference type="OrthoDB" id="508204at2759"/>
<accession>A0A8H7BR38</accession>
<protein>
    <recommendedName>
        <fullName evidence="23">Precorrin-2 dehydrogenase</fullName>
    </recommendedName>
</protein>
<keyword evidence="5" id="KW-0028">Amino-acid biosynthesis</keyword>
<dbReference type="NCBIfam" id="TIGR01470">
    <property type="entry name" value="cysG_Nterm"/>
    <property type="match status" value="1"/>
</dbReference>
<evidence type="ECO:0000256" key="8">
    <source>
        <dbReference type="ARBA" id="ARBA00023002"/>
    </source>
</evidence>
<evidence type="ECO:0000313" key="22">
    <source>
        <dbReference type="Proteomes" id="UP000605846"/>
    </source>
</evidence>
<dbReference type="GO" id="GO:0043115">
    <property type="term" value="F:precorrin-2 dehydrogenase activity"/>
    <property type="evidence" value="ECO:0007669"/>
    <property type="project" value="UniProtKB-EC"/>
</dbReference>
<keyword evidence="3" id="KW-0169">Cobalamin biosynthesis</keyword>
<dbReference type="GO" id="GO:0004851">
    <property type="term" value="F:uroporphyrin-III C-methyltransferase activity"/>
    <property type="evidence" value="ECO:0007669"/>
    <property type="project" value="UniProtKB-EC"/>
</dbReference>
<dbReference type="EMBL" id="JABAYA010000114">
    <property type="protein sequence ID" value="KAF7724650.1"/>
    <property type="molecule type" value="Genomic_DNA"/>
</dbReference>
<evidence type="ECO:0000313" key="21">
    <source>
        <dbReference type="EMBL" id="KAF7724650.1"/>
    </source>
</evidence>
<evidence type="ECO:0000256" key="15">
    <source>
        <dbReference type="ARBA" id="ARBA00052360"/>
    </source>
</evidence>
<evidence type="ECO:0000259" key="19">
    <source>
        <dbReference type="Pfam" id="PF14823"/>
    </source>
</evidence>
<dbReference type="InterPro" id="IPR036291">
    <property type="entry name" value="NAD(P)-bd_dom_sf"/>
</dbReference>
<evidence type="ECO:0000256" key="3">
    <source>
        <dbReference type="ARBA" id="ARBA00022573"/>
    </source>
</evidence>
<dbReference type="PROSITE" id="PS00840">
    <property type="entry name" value="SUMT_2"/>
    <property type="match status" value="1"/>
</dbReference>
<evidence type="ECO:0000256" key="7">
    <source>
        <dbReference type="ARBA" id="ARBA00022691"/>
    </source>
</evidence>
<keyword evidence="7" id="KW-0949">S-adenosyl-L-methionine</keyword>
<keyword evidence="22" id="KW-1185">Reference proteome</keyword>
<dbReference type="InterPro" id="IPR006367">
    <property type="entry name" value="Sirohaem_synthase_N"/>
</dbReference>
<dbReference type="SUPFAM" id="SSF75615">
    <property type="entry name" value="Siroheme synthase middle domains-like"/>
    <property type="match status" value="1"/>
</dbReference>
<dbReference type="Gene3D" id="3.30.950.10">
    <property type="entry name" value="Methyltransferase, Cobalt-precorrin-4 Transmethylase, Domain 2"/>
    <property type="match status" value="1"/>
</dbReference>
<evidence type="ECO:0000256" key="16">
    <source>
        <dbReference type="ARBA" id="ARBA00055636"/>
    </source>
</evidence>
<evidence type="ECO:0000259" key="20">
    <source>
        <dbReference type="Pfam" id="PF14824"/>
    </source>
</evidence>
<dbReference type="Pfam" id="PF14823">
    <property type="entry name" value="Sirohm_synth_C"/>
    <property type="match status" value="1"/>
</dbReference>
<dbReference type="PANTHER" id="PTHR45790:SF6">
    <property type="entry name" value="UROPORPHYRINOGEN-III C-METHYLTRANSFERASE"/>
    <property type="match status" value="1"/>
</dbReference>
<evidence type="ECO:0000256" key="14">
    <source>
        <dbReference type="ARBA" id="ARBA00047561"/>
    </source>
</evidence>
<dbReference type="InterPro" id="IPR028281">
    <property type="entry name" value="Sirohaem_synthase_central"/>
</dbReference>
<dbReference type="InterPro" id="IPR006366">
    <property type="entry name" value="CobA/CysG_C"/>
</dbReference>
<name>A0A8H7BR38_9FUNG</name>
<evidence type="ECO:0000256" key="11">
    <source>
        <dbReference type="ARBA" id="ARBA00023239"/>
    </source>
</evidence>
<comment type="pathway">
    <text evidence="1">Porphyrin-containing compound metabolism; siroheme biosynthesis; sirohydrochlorin from precorrin-2: step 1/1.</text>
</comment>
<keyword evidence="4 17" id="KW-0489">Methyltransferase</keyword>
<keyword evidence="11" id="KW-0456">Lyase</keyword>
<evidence type="ECO:0000256" key="13">
    <source>
        <dbReference type="ARBA" id="ARBA00023268"/>
    </source>
</evidence>
<evidence type="ECO:0000259" key="18">
    <source>
        <dbReference type="Pfam" id="PF00590"/>
    </source>
</evidence>
<comment type="catalytic activity">
    <reaction evidence="14">
        <text>precorrin-2 + NAD(+) = sirohydrochlorin + NADH + 2 H(+)</text>
        <dbReference type="Rhea" id="RHEA:15613"/>
        <dbReference type="ChEBI" id="CHEBI:15378"/>
        <dbReference type="ChEBI" id="CHEBI:57540"/>
        <dbReference type="ChEBI" id="CHEBI:57945"/>
        <dbReference type="ChEBI" id="CHEBI:58351"/>
        <dbReference type="ChEBI" id="CHEBI:58827"/>
        <dbReference type="EC" id="1.3.1.76"/>
    </reaction>
</comment>
<dbReference type="UniPathway" id="UPA00262">
    <property type="reaction ID" value="UER00222"/>
</dbReference>
<comment type="similarity">
    <text evidence="2 17">Belongs to the precorrin methyltransferase family.</text>
</comment>
<evidence type="ECO:0000256" key="4">
    <source>
        <dbReference type="ARBA" id="ARBA00022603"/>
    </source>
</evidence>
<dbReference type="Gene3D" id="3.40.1010.10">
    <property type="entry name" value="Cobalt-precorrin-4 Transmethylase, Domain 1"/>
    <property type="match status" value="1"/>
</dbReference>
<evidence type="ECO:0000256" key="1">
    <source>
        <dbReference type="ARBA" id="ARBA00005010"/>
    </source>
</evidence>
<keyword evidence="12" id="KW-0627">Porphyrin biosynthesis</keyword>
<dbReference type="NCBIfam" id="TIGR01469">
    <property type="entry name" value="cobA_cysG_Cterm"/>
    <property type="match status" value="1"/>
</dbReference>
<dbReference type="GO" id="GO:0009086">
    <property type="term" value="P:methionine biosynthetic process"/>
    <property type="evidence" value="ECO:0007669"/>
    <property type="project" value="UniProtKB-KW"/>
</dbReference>
<feature type="domain" description="Siroheme synthase central" evidence="20">
    <location>
        <begin position="134"/>
        <end position="159"/>
    </location>
</feature>
<comment type="caution">
    <text evidence="21">The sequence shown here is derived from an EMBL/GenBank/DDBJ whole genome shotgun (WGS) entry which is preliminary data.</text>
</comment>
<proteinExistence type="inferred from homology"/>
<dbReference type="GO" id="GO:0019354">
    <property type="term" value="P:siroheme biosynthetic process"/>
    <property type="evidence" value="ECO:0007669"/>
    <property type="project" value="UniProtKB-UniPathway"/>
</dbReference>
<evidence type="ECO:0000256" key="10">
    <source>
        <dbReference type="ARBA" id="ARBA00023167"/>
    </source>
</evidence>
<dbReference type="Gene3D" id="3.30.160.110">
    <property type="entry name" value="Siroheme synthase, domain 2"/>
    <property type="match status" value="1"/>
</dbReference>
<dbReference type="InterPro" id="IPR028162">
    <property type="entry name" value="Met8_C"/>
</dbReference>
<dbReference type="Pfam" id="PF00590">
    <property type="entry name" value="TP_methylase"/>
    <property type="match status" value="1"/>
</dbReference>
<keyword evidence="9" id="KW-0520">NAD</keyword>
<evidence type="ECO:0000256" key="9">
    <source>
        <dbReference type="ARBA" id="ARBA00023027"/>
    </source>
</evidence>
<evidence type="ECO:0000256" key="12">
    <source>
        <dbReference type="ARBA" id="ARBA00023244"/>
    </source>
</evidence>
<dbReference type="InterPro" id="IPR003043">
    <property type="entry name" value="Uropor_MeTrfase_CS"/>
</dbReference>
<dbReference type="Pfam" id="PF13241">
    <property type="entry name" value="NAD_binding_7"/>
    <property type="match status" value="1"/>
</dbReference>
<dbReference type="GO" id="GO:0032259">
    <property type="term" value="P:methylation"/>
    <property type="evidence" value="ECO:0007669"/>
    <property type="project" value="UniProtKB-KW"/>
</dbReference>
<dbReference type="Gene3D" id="1.10.3280.10">
    <property type="entry name" value="Siroheme synthase, domain 3"/>
    <property type="match status" value="1"/>
</dbReference>
<dbReference type="Pfam" id="PF14824">
    <property type="entry name" value="Sirohm_synth_M"/>
    <property type="match status" value="1"/>
</dbReference>
<organism evidence="21 22">
    <name type="scientific">Apophysomyces ossiformis</name>
    <dbReference type="NCBI Taxonomy" id="679940"/>
    <lineage>
        <taxon>Eukaryota</taxon>
        <taxon>Fungi</taxon>
        <taxon>Fungi incertae sedis</taxon>
        <taxon>Mucoromycota</taxon>
        <taxon>Mucoromycotina</taxon>
        <taxon>Mucoromycetes</taxon>
        <taxon>Mucorales</taxon>
        <taxon>Mucorineae</taxon>
        <taxon>Mucoraceae</taxon>
        <taxon>Apophysomyces</taxon>
    </lineage>
</organism>
<reference evidence="21" key="1">
    <citation type="submission" date="2020-01" db="EMBL/GenBank/DDBJ databases">
        <title>Genome Sequencing of Three Apophysomyces-Like Fungal Strains Confirms a Novel Fungal Genus in the Mucoromycota with divergent Burkholderia-like Endosymbiotic Bacteria.</title>
        <authorList>
            <person name="Stajich J.E."/>
            <person name="Macias A.M."/>
            <person name="Carter-House D."/>
            <person name="Lovett B."/>
            <person name="Kasson L.R."/>
            <person name="Berry K."/>
            <person name="Grigoriev I."/>
            <person name="Chang Y."/>
            <person name="Spatafora J."/>
            <person name="Kasson M.T."/>
        </authorList>
    </citation>
    <scope>NUCLEOTIDE SEQUENCE</scope>
    <source>
        <strain evidence="21">NRRL A-21654</strain>
    </source>
</reference>
<keyword evidence="8" id="KW-0560">Oxidoreductase</keyword>
<dbReference type="InterPro" id="IPR000878">
    <property type="entry name" value="4pyrrol_Mease"/>
</dbReference>
<dbReference type="Proteomes" id="UP000605846">
    <property type="component" value="Unassembled WGS sequence"/>
</dbReference>
<evidence type="ECO:0000256" key="2">
    <source>
        <dbReference type="ARBA" id="ARBA00005879"/>
    </source>
</evidence>
<comment type="catalytic activity">
    <reaction evidence="15">
        <text>uroporphyrinogen III + 2 S-adenosyl-L-methionine = precorrin-2 + 2 S-adenosyl-L-homocysteine + H(+)</text>
        <dbReference type="Rhea" id="RHEA:32459"/>
        <dbReference type="ChEBI" id="CHEBI:15378"/>
        <dbReference type="ChEBI" id="CHEBI:57308"/>
        <dbReference type="ChEBI" id="CHEBI:57856"/>
        <dbReference type="ChEBI" id="CHEBI:58827"/>
        <dbReference type="ChEBI" id="CHEBI:59789"/>
        <dbReference type="EC" id="2.1.1.107"/>
    </reaction>
</comment>
<dbReference type="FunFam" id="3.30.950.10:FF:000005">
    <property type="entry name" value="Uroporphyrin-III c-methyltransferase, putative"/>
    <property type="match status" value="1"/>
</dbReference>
<evidence type="ECO:0000256" key="6">
    <source>
        <dbReference type="ARBA" id="ARBA00022679"/>
    </source>
</evidence>
<sequence length="528" mass="57413">MPDISPPRIPTPKGGASLMIAFQCKQKNVLVVGTSSIAANRVLSALEADACVTVVGSKQLMCSELLYRIEHGQVLWKEVYESACLEDKDLAFICLSDPDLCRTIARQCRDRRVPVNVTDRNDLCDFFMTSTYRDQSLQIAVSTNGQASKLSNRIRRHVETSLPPRLGDAVQRMGVLRKKVRSSDPSSAASSRRMQWLAQIAEYWSMDRLAQLTDQDMEELLEAYHNDEGYESTEGTPKAVAPLNAPLVRAPAVSTASIALVGCGVGDPNLLTLAAHQAIEQADLVLSDKIVPAEVVALVKCELKIARKFPGNANAAQEEFNAMALKALKEGKKVVRLKQGDPFLFGRGGEEVLFFRQHGFVPRVIPGISSAVSASLLAGIPLTHRSVASQFLVTTGTGANNTSPHLPVYDEHRTDVFLMAIHRLGALTQDLLKNQKYPADLPCAIVERASCADQRVIWGTLSNIVDVLESVGGSRPPGLLIVGRAIEVLKDEQHPAVGVASTLMTPSGTRVEDTHSNLLQLHDPEGVY</sequence>
<evidence type="ECO:0008006" key="23">
    <source>
        <dbReference type="Google" id="ProtNLM"/>
    </source>
</evidence>
<dbReference type="GO" id="GO:0051287">
    <property type="term" value="F:NAD binding"/>
    <property type="evidence" value="ECO:0007669"/>
    <property type="project" value="InterPro"/>
</dbReference>
<dbReference type="FunFam" id="3.40.1010.10:FF:000006">
    <property type="entry name" value="Siroheme synthase, putative"/>
    <property type="match status" value="1"/>
</dbReference>
<dbReference type="InterPro" id="IPR014776">
    <property type="entry name" value="4pyrrole_Mease_sub2"/>
</dbReference>
<dbReference type="InterPro" id="IPR014777">
    <property type="entry name" value="4pyrrole_Mease_sub1"/>
</dbReference>
<evidence type="ECO:0000256" key="17">
    <source>
        <dbReference type="RuleBase" id="RU003960"/>
    </source>
</evidence>
<dbReference type="PANTHER" id="PTHR45790">
    <property type="entry name" value="SIROHEME SYNTHASE-RELATED"/>
    <property type="match status" value="1"/>
</dbReference>
<keyword evidence="13" id="KW-0511">Multifunctional enzyme</keyword>
<dbReference type="SUPFAM" id="SSF53790">
    <property type="entry name" value="Tetrapyrrole methylase"/>
    <property type="match status" value="1"/>
</dbReference>
<feature type="domain" description="Siroheme biosynthesis protein Met8 C-terminal" evidence="19">
    <location>
        <begin position="163"/>
        <end position="227"/>
    </location>
</feature>
<evidence type="ECO:0000256" key="5">
    <source>
        <dbReference type="ARBA" id="ARBA00022605"/>
    </source>
</evidence>
<dbReference type="GO" id="GO:0051266">
    <property type="term" value="F:sirohydrochlorin ferrochelatase activity"/>
    <property type="evidence" value="ECO:0007669"/>
    <property type="project" value="InterPro"/>
</dbReference>
<dbReference type="AlphaFoldDB" id="A0A8H7BR38"/>
<dbReference type="InterPro" id="IPR035996">
    <property type="entry name" value="4pyrrol_Methylase_sf"/>
</dbReference>
<keyword evidence="10" id="KW-0486">Methionine biosynthesis</keyword>
<dbReference type="InterPro" id="IPR012409">
    <property type="entry name" value="Sirohaem_synth"/>
</dbReference>
<gene>
    <name evidence="21" type="ORF">EC973_000822</name>
</gene>
<dbReference type="CDD" id="cd11642">
    <property type="entry name" value="SUMT"/>
    <property type="match status" value="1"/>
</dbReference>
<dbReference type="SUPFAM" id="SSF51735">
    <property type="entry name" value="NAD(P)-binding Rossmann-fold domains"/>
    <property type="match status" value="1"/>
</dbReference>